<protein>
    <submittedName>
        <fullName evidence="1">Uncharacterized protein</fullName>
    </submittedName>
</protein>
<reference evidence="1" key="1">
    <citation type="submission" date="2014-09" db="EMBL/GenBank/DDBJ databases">
        <authorList>
            <person name="Magalhaes I.L.F."/>
            <person name="Oliveira U."/>
            <person name="Santos F.R."/>
            <person name="Vidigal T.H.D.A."/>
            <person name="Brescovit A.D."/>
            <person name="Santos A.J."/>
        </authorList>
    </citation>
    <scope>NUCLEOTIDE SEQUENCE</scope>
    <source>
        <tissue evidence="1">Shoot tissue taken approximately 20 cm above the soil surface</tissue>
    </source>
</reference>
<evidence type="ECO:0000313" key="1">
    <source>
        <dbReference type="EMBL" id="JAD55088.1"/>
    </source>
</evidence>
<name>A0A0A9AZ07_ARUDO</name>
<sequence length="39" mass="4414">MHYKRCVQPAWLLGKGSLTLGSHQKPRFAQQTCPVVFPC</sequence>
<organism evidence="1">
    <name type="scientific">Arundo donax</name>
    <name type="common">Giant reed</name>
    <name type="synonym">Donax arundinaceus</name>
    <dbReference type="NCBI Taxonomy" id="35708"/>
    <lineage>
        <taxon>Eukaryota</taxon>
        <taxon>Viridiplantae</taxon>
        <taxon>Streptophyta</taxon>
        <taxon>Embryophyta</taxon>
        <taxon>Tracheophyta</taxon>
        <taxon>Spermatophyta</taxon>
        <taxon>Magnoliopsida</taxon>
        <taxon>Liliopsida</taxon>
        <taxon>Poales</taxon>
        <taxon>Poaceae</taxon>
        <taxon>PACMAD clade</taxon>
        <taxon>Arundinoideae</taxon>
        <taxon>Arundineae</taxon>
        <taxon>Arundo</taxon>
    </lineage>
</organism>
<reference evidence="1" key="2">
    <citation type="journal article" date="2015" name="Data Brief">
        <title>Shoot transcriptome of the giant reed, Arundo donax.</title>
        <authorList>
            <person name="Barrero R.A."/>
            <person name="Guerrero F.D."/>
            <person name="Moolhuijzen P."/>
            <person name="Goolsby J.A."/>
            <person name="Tidwell J."/>
            <person name="Bellgard S.E."/>
            <person name="Bellgard M.I."/>
        </authorList>
    </citation>
    <scope>NUCLEOTIDE SEQUENCE</scope>
    <source>
        <tissue evidence="1">Shoot tissue taken approximately 20 cm above the soil surface</tissue>
    </source>
</reference>
<dbReference type="AlphaFoldDB" id="A0A0A9AZ07"/>
<accession>A0A0A9AZ07</accession>
<dbReference type="EMBL" id="GBRH01242807">
    <property type="protein sequence ID" value="JAD55088.1"/>
    <property type="molecule type" value="Transcribed_RNA"/>
</dbReference>
<proteinExistence type="predicted"/>